<dbReference type="InterPro" id="IPR012337">
    <property type="entry name" value="RNaseH-like_sf"/>
</dbReference>
<keyword evidence="3" id="KW-1185">Reference proteome</keyword>
<dbReference type="InterPro" id="IPR002156">
    <property type="entry name" value="RNaseH_domain"/>
</dbReference>
<name>A0A9R0RAZ5_TRITD</name>
<accession>A0A9R0RAZ5</accession>
<dbReference type="InterPro" id="IPR036397">
    <property type="entry name" value="RNaseH_sf"/>
</dbReference>
<evidence type="ECO:0000259" key="1">
    <source>
        <dbReference type="Pfam" id="PF13456"/>
    </source>
</evidence>
<dbReference type="InterPro" id="IPR044730">
    <property type="entry name" value="RNase_H-like_dom_plant"/>
</dbReference>
<dbReference type="OMA" id="ISYRIAN"/>
<dbReference type="GO" id="GO:0003676">
    <property type="term" value="F:nucleic acid binding"/>
    <property type="evidence" value="ECO:0007669"/>
    <property type="project" value="InterPro"/>
</dbReference>
<sequence>MGQPLQGSTIKSDAIISGTKVYSDASWKNNHIPGRSDLQATGIGIFIFIPGDEFDTKIMIQASANSAHSPLVAEALALQFAAKVACRLQLHNVSFLTDNLSLAKMVVSRNIMDNSIAWRCQPQISSFMQDSSSELDAIYHIPRNINSIAHNCAHQVLNSIIEPVFSCTNSAHSPCPSMLSLQDFQVEGFVIHAVLCK</sequence>
<dbReference type="Pfam" id="PF13456">
    <property type="entry name" value="RVT_3"/>
    <property type="match status" value="1"/>
</dbReference>
<proteinExistence type="predicted"/>
<protein>
    <recommendedName>
        <fullName evidence="1">RNase H type-1 domain-containing protein</fullName>
    </recommendedName>
</protein>
<gene>
    <name evidence="2" type="ORF">TRITD_3Av1G012630</name>
</gene>
<dbReference type="PANTHER" id="PTHR34146:SF10">
    <property type="entry name" value="RNASE H TYPE-1 DOMAIN-CONTAINING PROTEIN"/>
    <property type="match status" value="1"/>
</dbReference>
<feature type="domain" description="RNase H type-1" evidence="1">
    <location>
        <begin position="39"/>
        <end position="155"/>
    </location>
</feature>
<dbReference type="SUPFAM" id="SSF53098">
    <property type="entry name" value="Ribonuclease H-like"/>
    <property type="match status" value="1"/>
</dbReference>
<dbReference type="GO" id="GO:0004523">
    <property type="term" value="F:RNA-DNA hybrid ribonuclease activity"/>
    <property type="evidence" value="ECO:0007669"/>
    <property type="project" value="InterPro"/>
</dbReference>
<dbReference type="AlphaFoldDB" id="A0A9R0RAZ5"/>
<dbReference type="PANTHER" id="PTHR34146">
    <property type="entry name" value="POLYNUCLEOTIDYL TRANSFERASE, RIBONUCLEASE H-LIKE SUPERFAMILY PROTEIN-RELATED"/>
    <property type="match status" value="1"/>
</dbReference>
<evidence type="ECO:0000313" key="3">
    <source>
        <dbReference type="Proteomes" id="UP000324705"/>
    </source>
</evidence>
<dbReference type="Gene3D" id="3.30.420.10">
    <property type="entry name" value="Ribonuclease H-like superfamily/Ribonuclease H"/>
    <property type="match status" value="1"/>
</dbReference>
<dbReference type="Proteomes" id="UP000324705">
    <property type="component" value="Chromosome 3A"/>
</dbReference>
<dbReference type="Gramene" id="TRITD3Av1G012630.1">
    <property type="protein sequence ID" value="TRITD3Av1G012630.1"/>
    <property type="gene ID" value="TRITD3Av1G012630"/>
</dbReference>
<reference evidence="2 3" key="1">
    <citation type="submission" date="2017-09" db="EMBL/GenBank/DDBJ databases">
        <authorList>
            <consortium name="International Durum Wheat Genome Sequencing Consortium (IDWGSC)"/>
            <person name="Milanesi L."/>
        </authorList>
    </citation>
    <scope>NUCLEOTIDE SEQUENCE [LARGE SCALE GENOMIC DNA]</scope>
    <source>
        <strain evidence="3">cv. Svevo</strain>
    </source>
</reference>
<dbReference type="CDD" id="cd06222">
    <property type="entry name" value="RNase_H_like"/>
    <property type="match status" value="1"/>
</dbReference>
<evidence type="ECO:0000313" key="2">
    <source>
        <dbReference type="EMBL" id="VAH56296.1"/>
    </source>
</evidence>
<organism evidence="2 3">
    <name type="scientific">Triticum turgidum subsp. durum</name>
    <name type="common">Durum wheat</name>
    <name type="synonym">Triticum durum</name>
    <dbReference type="NCBI Taxonomy" id="4567"/>
    <lineage>
        <taxon>Eukaryota</taxon>
        <taxon>Viridiplantae</taxon>
        <taxon>Streptophyta</taxon>
        <taxon>Embryophyta</taxon>
        <taxon>Tracheophyta</taxon>
        <taxon>Spermatophyta</taxon>
        <taxon>Magnoliopsida</taxon>
        <taxon>Liliopsida</taxon>
        <taxon>Poales</taxon>
        <taxon>Poaceae</taxon>
        <taxon>BOP clade</taxon>
        <taxon>Pooideae</taxon>
        <taxon>Triticodae</taxon>
        <taxon>Triticeae</taxon>
        <taxon>Triticinae</taxon>
        <taxon>Triticum</taxon>
    </lineage>
</organism>
<dbReference type="EMBL" id="LT934115">
    <property type="protein sequence ID" value="VAH56296.1"/>
    <property type="molecule type" value="Genomic_DNA"/>
</dbReference>